<reference evidence="2" key="2">
    <citation type="submission" date="2023-06" db="EMBL/GenBank/DDBJ databases">
        <authorList>
            <consortium name="Lawrence Berkeley National Laboratory"/>
            <person name="Haridas S."/>
            <person name="Hensen N."/>
            <person name="Bonometti L."/>
            <person name="Westerberg I."/>
            <person name="Brannstrom I.O."/>
            <person name="Guillou S."/>
            <person name="Cros-Aarteil S."/>
            <person name="Calhoun S."/>
            <person name="Kuo A."/>
            <person name="Mondo S."/>
            <person name="Pangilinan J."/>
            <person name="Riley R."/>
            <person name="Labutti K."/>
            <person name="Andreopoulos B."/>
            <person name="Lipzen A."/>
            <person name="Chen C."/>
            <person name="Yanf M."/>
            <person name="Daum C."/>
            <person name="Ng V."/>
            <person name="Clum A."/>
            <person name="Steindorff A."/>
            <person name="Ohm R."/>
            <person name="Martin F."/>
            <person name="Silar P."/>
            <person name="Natvig D."/>
            <person name="Lalanne C."/>
            <person name="Gautier V."/>
            <person name="Ament-Velasquez S.L."/>
            <person name="Kruys A."/>
            <person name="Hutchinson M.I."/>
            <person name="Powell A.J."/>
            <person name="Barry K."/>
            <person name="Miller A.N."/>
            <person name="Grigoriev I.V."/>
            <person name="Debuchy R."/>
            <person name="Gladieux P."/>
            <person name="Thoren M.H."/>
            <person name="Johannesson H."/>
        </authorList>
    </citation>
    <scope>NUCLEOTIDE SEQUENCE</scope>
    <source>
        <strain evidence="2">CBS 118394</strain>
    </source>
</reference>
<keyword evidence="1" id="KW-0732">Signal</keyword>
<reference evidence="2" key="1">
    <citation type="journal article" date="2023" name="Mol. Phylogenet. Evol.">
        <title>Genome-scale phylogeny and comparative genomics of the fungal order Sordariales.</title>
        <authorList>
            <person name="Hensen N."/>
            <person name="Bonometti L."/>
            <person name="Westerberg I."/>
            <person name="Brannstrom I.O."/>
            <person name="Guillou S."/>
            <person name="Cros-Aarteil S."/>
            <person name="Calhoun S."/>
            <person name="Haridas S."/>
            <person name="Kuo A."/>
            <person name="Mondo S."/>
            <person name="Pangilinan J."/>
            <person name="Riley R."/>
            <person name="LaButti K."/>
            <person name="Andreopoulos B."/>
            <person name="Lipzen A."/>
            <person name="Chen C."/>
            <person name="Yan M."/>
            <person name="Daum C."/>
            <person name="Ng V."/>
            <person name="Clum A."/>
            <person name="Steindorff A."/>
            <person name="Ohm R.A."/>
            <person name="Martin F."/>
            <person name="Silar P."/>
            <person name="Natvig D.O."/>
            <person name="Lalanne C."/>
            <person name="Gautier V."/>
            <person name="Ament-Velasquez S.L."/>
            <person name="Kruys A."/>
            <person name="Hutchinson M.I."/>
            <person name="Powell A.J."/>
            <person name="Barry K."/>
            <person name="Miller A.N."/>
            <person name="Grigoriev I.V."/>
            <person name="Debuchy R."/>
            <person name="Gladieux P."/>
            <person name="Hiltunen Thoren M."/>
            <person name="Johannesson H."/>
        </authorList>
    </citation>
    <scope>NUCLEOTIDE SEQUENCE</scope>
    <source>
        <strain evidence="2">CBS 118394</strain>
    </source>
</reference>
<dbReference type="EMBL" id="JAUEDM010000001">
    <property type="protein sequence ID" value="KAK3330830.1"/>
    <property type="molecule type" value="Genomic_DNA"/>
</dbReference>
<name>A0AAE0MFZ6_9PEZI</name>
<protein>
    <recommendedName>
        <fullName evidence="4">Secreted protein</fullName>
    </recommendedName>
</protein>
<accession>A0AAE0MFZ6</accession>
<dbReference type="Proteomes" id="UP001283341">
    <property type="component" value="Unassembled WGS sequence"/>
</dbReference>
<evidence type="ECO:0008006" key="4">
    <source>
        <dbReference type="Google" id="ProtNLM"/>
    </source>
</evidence>
<dbReference type="AlphaFoldDB" id="A0AAE0MFZ6"/>
<evidence type="ECO:0000313" key="3">
    <source>
        <dbReference type="Proteomes" id="UP001283341"/>
    </source>
</evidence>
<organism evidence="2 3">
    <name type="scientific">Apodospora peruviana</name>
    <dbReference type="NCBI Taxonomy" id="516989"/>
    <lineage>
        <taxon>Eukaryota</taxon>
        <taxon>Fungi</taxon>
        <taxon>Dikarya</taxon>
        <taxon>Ascomycota</taxon>
        <taxon>Pezizomycotina</taxon>
        <taxon>Sordariomycetes</taxon>
        <taxon>Sordariomycetidae</taxon>
        <taxon>Sordariales</taxon>
        <taxon>Lasiosphaeriaceae</taxon>
        <taxon>Apodospora</taxon>
    </lineage>
</organism>
<sequence length="71" mass="8101">MRRLVVRKQISLALRCLPLVQAVYPNLVSLRIVIFNGSEFADPNPGPPFEAVLIKLRHLEHLCLTTPKFCF</sequence>
<keyword evidence="3" id="KW-1185">Reference proteome</keyword>
<feature type="chain" id="PRO_5042248141" description="Secreted protein" evidence="1">
    <location>
        <begin position="23"/>
        <end position="71"/>
    </location>
</feature>
<gene>
    <name evidence="2" type="ORF">B0H66DRAFT_544986</name>
</gene>
<feature type="signal peptide" evidence="1">
    <location>
        <begin position="1"/>
        <end position="22"/>
    </location>
</feature>
<evidence type="ECO:0000313" key="2">
    <source>
        <dbReference type="EMBL" id="KAK3330830.1"/>
    </source>
</evidence>
<comment type="caution">
    <text evidence="2">The sequence shown here is derived from an EMBL/GenBank/DDBJ whole genome shotgun (WGS) entry which is preliminary data.</text>
</comment>
<evidence type="ECO:0000256" key="1">
    <source>
        <dbReference type="SAM" id="SignalP"/>
    </source>
</evidence>
<proteinExistence type="predicted"/>